<evidence type="ECO:0000256" key="6">
    <source>
        <dbReference type="RuleBase" id="RU363076"/>
    </source>
</evidence>
<dbReference type="OrthoDB" id="9789940at2"/>
<comment type="caution">
    <text evidence="7">The sequence shown here is derived from an EMBL/GenBank/DDBJ whole genome shotgun (WGS) entry which is preliminary data.</text>
</comment>
<name>A0A3A6R492_9VIBR</name>
<keyword evidence="4 6" id="KW-1133">Transmembrane helix</keyword>
<dbReference type="Proteomes" id="UP000273252">
    <property type="component" value="Unassembled WGS sequence"/>
</dbReference>
<dbReference type="PANTHER" id="PTHR23427:SF2">
    <property type="entry name" value="SURFEIT LOCUS PROTEIN 1"/>
    <property type="match status" value="1"/>
</dbReference>
<keyword evidence="3 6" id="KW-0812">Transmembrane</keyword>
<evidence type="ECO:0000313" key="7">
    <source>
        <dbReference type="EMBL" id="RJX70973.1"/>
    </source>
</evidence>
<dbReference type="AlphaFoldDB" id="A0A3A6R492"/>
<evidence type="ECO:0000256" key="4">
    <source>
        <dbReference type="ARBA" id="ARBA00022989"/>
    </source>
</evidence>
<comment type="subcellular location">
    <subcellularLocation>
        <location evidence="6">Cell membrane</location>
        <topology evidence="6">Multi-pass membrane protein</topology>
    </subcellularLocation>
    <subcellularLocation>
        <location evidence="1">Membrane</location>
    </subcellularLocation>
</comment>
<keyword evidence="6" id="KW-1003">Cell membrane</keyword>
<evidence type="ECO:0000313" key="8">
    <source>
        <dbReference type="Proteomes" id="UP000273252"/>
    </source>
</evidence>
<dbReference type="GO" id="GO:0005886">
    <property type="term" value="C:plasma membrane"/>
    <property type="evidence" value="ECO:0007669"/>
    <property type="project" value="UniProtKB-SubCell"/>
</dbReference>
<proteinExistence type="inferred from homology"/>
<dbReference type="InterPro" id="IPR002994">
    <property type="entry name" value="Surf1/Shy1"/>
</dbReference>
<dbReference type="CDD" id="cd06662">
    <property type="entry name" value="SURF1"/>
    <property type="match status" value="1"/>
</dbReference>
<evidence type="ECO:0000256" key="1">
    <source>
        <dbReference type="ARBA" id="ARBA00004370"/>
    </source>
</evidence>
<dbReference type="Pfam" id="PF02104">
    <property type="entry name" value="SURF1"/>
    <property type="match status" value="1"/>
</dbReference>
<dbReference type="PANTHER" id="PTHR23427">
    <property type="entry name" value="SURFEIT LOCUS PROTEIN"/>
    <property type="match status" value="1"/>
</dbReference>
<evidence type="ECO:0000256" key="3">
    <source>
        <dbReference type="ARBA" id="ARBA00022692"/>
    </source>
</evidence>
<sequence>MNNSNSTRSSLKRNTIASSLYELIMNRSFWLVFTLTVVAFSILVKLGFWQLSRADEKQQIEQLLQQRAIKPLVDIDSLKQGETNYNGLLVSGHLTAIMDKYLLLDNQTYLGKVGYLALQLMVTQQGQYVLLERGFVEAPLERTKLPKVEWLSSDLNVEGRLYQRSSNPMSSDLFFESGDVARIQNINIDALSQQWQLSIEPYVVQPTMVPWPYPQPWSPVPMTSTKHIGYAVQWFGLSIALLILSSWMLKKTLCARRPQ</sequence>
<dbReference type="InterPro" id="IPR045214">
    <property type="entry name" value="Surf1/Surf4"/>
</dbReference>
<comment type="similarity">
    <text evidence="2 6">Belongs to the SURF1 family.</text>
</comment>
<keyword evidence="8" id="KW-1185">Reference proteome</keyword>
<accession>A0A3A6R492</accession>
<feature type="transmembrane region" description="Helical" evidence="6">
    <location>
        <begin position="28"/>
        <end position="48"/>
    </location>
</feature>
<reference evidence="7 8" key="1">
    <citation type="submission" date="2018-08" db="EMBL/GenBank/DDBJ databases">
        <title>Vibrio isolated from the Eastern China Marginal Seas.</title>
        <authorList>
            <person name="Li Y."/>
        </authorList>
    </citation>
    <scope>NUCLEOTIDE SEQUENCE [LARGE SCALE GENOMIC DNA]</scope>
    <source>
        <strain evidence="7 8">BEI233</strain>
    </source>
</reference>
<evidence type="ECO:0000256" key="2">
    <source>
        <dbReference type="ARBA" id="ARBA00007165"/>
    </source>
</evidence>
<evidence type="ECO:0000256" key="5">
    <source>
        <dbReference type="ARBA" id="ARBA00023136"/>
    </source>
</evidence>
<keyword evidence="5 6" id="KW-0472">Membrane</keyword>
<dbReference type="EMBL" id="QVMU01000009">
    <property type="protein sequence ID" value="RJX70973.1"/>
    <property type="molecule type" value="Genomic_DNA"/>
</dbReference>
<feature type="transmembrane region" description="Helical" evidence="6">
    <location>
        <begin position="228"/>
        <end position="249"/>
    </location>
</feature>
<organism evidence="7 8">
    <name type="scientific">Vibrio sinensis</name>
    <dbReference type="NCBI Taxonomy" id="2302434"/>
    <lineage>
        <taxon>Bacteria</taxon>
        <taxon>Pseudomonadati</taxon>
        <taxon>Pseudomonadota</taxon>
        <taxon>Gammaproteobacteria</taxon>
        <taxon>Vibrionales</taxon>
        <taxon>Vibrionaceae</taxon>
        <taxon>Vibrio</taxon>
    </lineage>
</organism>
<gene>
    <name evidence="7" type="ORF">DZ860_11610</name>
</gene>
<dbReference type="PROSITE" id="PS50895">
    <property type="entry name" value="SURF1"/>
    <property type="match status" value="1"/>
</dbReference>
<protein>
    <recommendedName>
        <fullName evidence="6">SURF1-like protein</fullName>
    </recommendedName>
</protein>